<evidence type="ECO:0000256" key="1">
    <source>
        <dbReference type="SAM" id="MobiDB-lite"/>
    </source>
</evidence>
<feature type="compositionally biased region" description="Basic and acidic residues" evidence="1">
    <location>
        <begin position="1"/>
        <end position="13"/>
    </location>
</feature>
<name>A0A7K1UPC5_9NOCA</name>
<reference evidence="2 3" key="1">
    <citation type="submission" date="2019-12" db="EMBL/GenBank/DDBJ databases">
        <title>Nocardia sp. nov. ET3-3 isolated from soil.</title>
        <authorList>
            <person name="Kanchanasin P."/>
            <person name="Tanasupawat S."/>
            <person name="Yuki M."/>
            <person name="Kudo T."/>
        </authorList>
    </citation>
    <scope>NUCLEOTIDE SEQUENCE [LARGE SCALE GENOMIC DNA]</scope>
    <source>
        <strain evidence="2 3">ET3-3</strain>
    </source>
</reference>
<comment type="caution">
    <text evidence="2">The sequence shown here is derived from an EMBL/GenBank/DDBJ whole genome shotgun (WGS) entry which is preliminary data.</text>
</comment>
<evidence type="ECO:0000313" key="2">
    <source>
        <dbReference type="EMBL" id="MVU76193.1"/>
    </source>
</evidence>
<dbReference type="AlphaFoldDB" id="A0A7K1UPC5"/>
<proteinExistence type="predicted"/>
<sequence length="54" mass="5961">MSDKGKEDPDPQARWRRLPPEPAEWVEESDREAAAVDYGSDYDPDRAAVGNGTG</sequence>
<evidence type="ECO:0000313" key="3">
    <source>
        <dbReference type="Proteomes" id="UP000466794"/>
    </source>
</evidence>
<organism evidence="2 3">
    <name type="scientific">Nocardia terrae</name>
    <dbReference type="NCBI Taxonomy" id="2675851"/>
    <lineage>
        <taxon>Bacteria</taxon>
        <taxon>Bacillati</taxon>
        <taxon>Actinomycetota</taxon>
        <taxon>Actinomycetes</taxon>
        <taxon>Mycobacteriales</taxon>
        <taxon>Nocardiaceae</taxon>
        <taxon>Nocardia</taxon>
    </lineage>
</organism>
<accession>A0A7K1UPC5</accession>
<dbReference type="EMBL" id="WRPP01000001">
    <property type="protein sequence ID" value="MVU76193.1"/>
    <property type="molecule type" value="Genomic_DNA"/>
</dbReference>
<feature type="region of interest" description="Disordered" evidence="1">
    <location>
        <begin position="1"/>
        <end position="54"/>
    </location>
</feature>
<dbReference type="RefSeq" id="WP_157354921.1">
    <property type="nucleotide sequence ID" value="NZ_WRPP01000001.1"/>
</dbReference>
<keyword evidence="3" id="KW-1185">Reference proteome</keyword>
<dbReference type="Proteomes" id="UP000466794">
    <property type="component" value="Unassembled WGS sequence"/>
</dbReference>
<protein>
    <submittedName>
        <fullName evidence="2">Uncharacterized protein</fullName>
    </submittedName>
</protein>
<gene>
    <name evidence="2" type="ORF">GPX89_02930</name>
</gene>